<evidence type="ECO:0000256" key="5">
    <source>
        <dbReference type="ARBA" id="ARBA00022692"/>
    </source>
</evidence>
<dbReference type="OrthoDB" id="63984at2"/>
<reference evidence="10 11" key="2">
    <citation type="submission" date="2019-05" db="EMBL/GenBank/DDBJ databases">
        <title>Genome evolution of the obligate endosymbiont Buchnera aphidicola.</title>
        <authorList>
            <person name="Moran N.A."/>
        </authorList>
    </citation>
    <scope>NUCLEOTIDE SEQUENCE [LARGE SCALE GENOMIC DNA]</scope>
    <source>
        <strain evidence="10 11">Ane</strain>
    </source>
</reference>
<dbReference type="Pfam" id="PF07690">
    <property type="entry name" value="MFS_1"/>
    <property type="match status" value="1"/>
</dbReference>
<organism evidence="10 11">
    <name type="scientific">Buchnera aphidicola</name>
    <name type="common">Aphis nerii</name>
    <dbReference type="NCBI Taxonomy" id="1241835"/>
    <lineage>
        <taxon>Bacteria</taxon>
        <taxon>Pseudomonadati</taxon>
        <taxon>Pseudomonadota</taxon>
        <taxon>Gammaproteobacteria</taxon>
        <taxon>Enterobacterales</taxon>
        <taxon>Erwiniaceae</taxon>
        <taxon>Buchnera</taxon>
    </lineage>
</organism>
<feature type="domain" description="Major facilitator superfamily (MFS) profile" evidence="9">
    <location>
        <begin position="19"/>
        <end position="402"/>
    </location>
</feature>
<sequence length="402" mass="44954">MNNQNTIKRKKYIERNTKKFNQIILSLFLGGFSSFSILYCVQSILPIFSKQFYLTAAESSLFLSATTATMAIGTLFTGILSDIIGRKLIMSISLLTASILTIVCSATDHWRMIILLRALIGISLSGVVAITITYIVEEVHSNSLSFCIGLYISGNTIGGCFGRILTSIIAENFSWNISLFVIGFFSLISSFLFLYFLPSSKNFCPISVNYKKFLNNFYSHLKNPILSILFMIGFLLMGSFITVFNYIGYRLILTPFLFSPSNIGLLSIIYLTGVYSSPKAGILVNKYNKENVLIISLLLMILGLLITQFNQIIVIVLGLIIFSGGFFASHSIASSWVSASAKFAKVQATSLYLFFYYLGSSVFGTFSGFFWFYSRWTGISIFMVIILILGIFLCFKLKKFIK</sequence>
<feature type="transmembrane region" description="Helical" evidence="8">
    <location>
        <begin position="315"/>
        <end position="339"/>
    </location>
</feature>
<name>A0A4D6Y3P0_9GAMM</name>
<dbReference type="InterPro" id="IPR011701">
    <property type="entry name" value="MFS"/>
</dbReference>
<evidence type="ECO:0000256" key="4">
    <source>
        <dbReference type="ARBA" id="ARBA00022475"/>
    </source>
</evidence>
<dbReference type="EMBL" id="CP034885">
    <property type="protein sequence ID" value="QCI19095.1"/>
    <property type="molecule type" value="Genomic_DNA"/>
</dbReference>
<evidence type="ECO:0000256" key="3">
    <source>
        <dbReference type="ARBA" id="ARBA00022448"/>
    </source>
</evidence>
<evidence type="ECO:0000313" key="10">
    <source>
        <dbReference type="EMBL" id="QCI19095.1"/>
    </source>
</evidence>
<dbReference type="RefSeq" id="WP_158367189.1">
    <property type="nucleotide sequence ID" value="NZ_CP034885.1"/>
</dbReference>
<keyword evidence="5 8" id="KW-0812">Transmembrane</keyword>
<protein>
    <submittedName>
        <fullName evidence="10">MFS transporter</fullName>
    </submittedName>
</protein>
<dbReference type="Proteomes" id="UP000298791">
    <property type="component" value="Chromosome"/>
</dbReference>
<dbReference type="PANTHER" id="PTHR43271">
    <property type="entry name" value="BLL2771 PROTEIN"/>
    <property type="match status" value="1"/>
</dbReference>
<comment type="subcellular location">
    <subcellularLocation>
        <location evidence="1">Cell membrane</location>
        <topology evidence="1">Multi-pass membrane protein</topology>
    </subcellularLocation>
</comment>
<feature type="transmembrane region" description="Helical" evidence="8">
    <location>
        <begin position="60"/>
        <end position="81"/>
    </location>
</feature>
<evidence type="ECO:0000313" key="11">
    <source>
        <dbReference type="Proteomes" id="UP000298791"/>
    </source>
</evidence>
<feature type="transmembrane region" description="Helical" evidence="8">
    <location>
        <begin position="175"/>
        <end position="197"/>
    </location>
</feature>
<feature type="transmembrane region" description="Helical" evidence="8">
    <location>
        <begin position="20"/>
        <end position="48"/>
    </location>
</feature>
<feature type="transmembrane region" description="Helical" evidence="8">
    <location>
        <begin position="88"/>
        <end position="108"/>
    </location>
</feature>
<comment type="similarity">
    <text evidence="2">Belongs to the major facilitator superfamily.</text>
</comment>
<dbReference type="GO" id="GO:0005886">
    <property type="term" value="C:plasma membrane"/>
    <property type="evidence" value="ECO:0007669"/>
    <property type="project" value="UniProtKB-SubCell"/>
</dbReference>
<accession>A0A4D6Y3P0</accession>
<evidence type="ECO:0000256" key="2">
    <source>
        <dbReference type="ARBA" id="ARBA00008335"/>
    </source>
</evidence>
<feature type="transmembrane region" description="Helical" evidence="8">
    <location>
        <begin position="148"/>
        <end position="169"/>
    </location>
</feature>
<dbReference type="PANTHER" id="PTHR43271:SF1">
    <property type="entry name" value="INNER MEMBRANE TRANSPORT PROTEIN YNFM"/>
    <property type="match status" value="1"/>
</dbReference>
<evidence type="ECO:0000256" key="6">
    <source>
        <dbReference type="ARBA" id="ARBA00022989"/>
    </source>
</evidence>
<dbReference type="SUPFAM" id="SSF103473">
    <property type="entry name" value="MFS general substrate transporter"/>
    <property type="match status" value="1"/>
</dbReference>
<dbReference type="GO" id="GO:0022857">
    <property type="term" value="F:transmembrane transporter activity"/>
    <property type="evidence" value="ECO:0007669"/>
    <property type="project" value="InterPro"/>
</dbReference>
<dbReference type="InterPro" id="IPR020846">
    <property type="entry name" value="MFS_dom"/>
</dbReference>
<proteinExistence type="inferred from homology"/>
<feature type="transmembrane region" description="Helical" evidence="8">
    <location>
        <begin position="351"/>
        <end position="373"/>
    </location>
</feature>
<dbReference type="AlphaFoldDB" id="A0A4D6Y3P0"/>
<feature type="transmembrane region" description="Helical" evidence="8">
    <location>
        <begin position="379"/>
        <end position="397"/>
    </location>
</feature>
<dbReference type="PROSITE" id="PS00216">
    <property type="entry name" value="SUGAR_TRANSPORT_1"/>
    <property type="match status" value="1"/>
</dbReference>
<feature type="transmembrane region" description="Helical" evidence="8">
    <location>
        <begin position="292"/>
        <end position="309"/>
    </location>
</feature>
<dbReference type="InterPro" id="IPR036259">
    <property type="entry name" value="MFS_trans_sf"/>
</dbReference>
<keyword evidence="6 8" id="KW-1133">Transmembrane helix</keyword>
<keyword evidence="7 8" id="KW-0472">Membrane</keyword>
<dbReference type="Gene3D" id="1.20.1250.20">
    <property type="entry name" value="MFS general substrate transporter like domains"/>
    <property type="match status" value="1"/>
</dbReference>
<evidence type="ECO:0000259" key="9">
    <source>
        <dbReference type="PROSITE" id="PS50850"/>
    </source>
</evidence>
<dbReference type="CDD" id="cd17324">
    <property type="entry name" value="MFS_NepI_like"/>
    <property type="match status" value="1"/>
</dbReference>
<reference evidence="10 11" key="1">
    <citation type="submission" date="2018-12" db="EMBL/GenBank/DDBJ databases">
        <authorList>
            <person name="Chong R.A."/>
        </authorList>
    </citation>
    <scope>NUCLEOTIDE SEQUENCE [LARGE SCALE GENOMIC DNA]</scope>
    <source>
        <strain evidence="10 11">Ane</strain>
    </source>
</reference>
<keyword evidence="3" id="KW-0813">Transport</keyword>
<dbReference type="InterPro" id="IPR005829">
    <property type="entry name" value="Sugar_transporter_CS"/>
</dbReference>
<evidence type="ECO:0000256" key="7">
    <source>
        <dbReference type="ARBA" id="ARBA00023136"/>
    </source>
</evidence>
<feature type="transmembrane region" description="Helical" evidence="8">
    <location>
        <begin position="225"/>
        <end position="246"/>
    </location>
</feature>
<feature type="transmembrane region" description="Helical" evidence="8">
    <location>
        <begin position="114"/>
        <end position="136"/>
    </location>
</feature>
<evidence type="ECO:0000256" key="8">
    <source>
        <dbReference type="SAM" id="Phobius"/>
    </source>
</evidence>
<evidence type="ECO:0000256" key="1">
    <source>
        <dbReference type="ARBA" id="ARBA00004651"/>
    </source>
</evidence>
<gene>
    <name evidence="10" type="ORF">D9V64_02995</name>
</gene>
<dbReference type="PROSITE" id="PS50850">
    <property type="entry name" value="MFS"/>
    <property type="match status" value="1"/>
</dbReference>
<keyword evidence="4" id="KW-1003">Cell membrane</keyword>